<comment type="caution">
    <text evidence="2">The sequence shown here is derived from an EMBL/GenBank/DDBJ whole genome shotgun (WGS) entry which is preliminary data.</text>
</comment>
<feature type="region of interest" description="Disordered" evidence="1">
    <location>
        <begin position="43"/>
        <end position="72"/>
    </location>
</feature>
<proteinExistence type="predicted"/>
<organism evidence="2 3">
    <name type="scientific">Dentiscutata erythropus</name>
    <dbReference type="NCBI Taxonomy" id="1348616"/>
    <lineage>
        <taxon>Eukaryota</taxon>
        <taxon>Fungi</taxon>
        <taxon>Fungi incertae sedis</taxon>
        <taxon>Mucoromycota</taxon>
        <taxon>Glomeromycotina</taxon>
        <taxon>Glomeromycetes</taxon>
        <taxon>Diversisporales</taxon>
        <taxon>Gigasporaceae</taxon>
        <taxon>Dentiscutata</taxon>
    </lineage>
</organism>
<evidence type="ECO:0000313" key="3">
    <source>
        <dbReference type="Proteomes" id="UP000789405"/>
    </source>
</evidence>
<feature type="non-terminal residue" evidence="2">
    <location>
        <position position="72"/>
    </location>
</feature>
<name>A0A9N9H3B2_9GLOM</name>
<dbReference type="AlphaFoldDB" id="A0A9N9H3B2"/>
<gene>
    <name evidence="2" type="ORF">DERYTH_LOCUS10395</name>
</gene>
<evidence type="ECO:0000256" key="1">
    <source>
        <dbReference type="SAM" id="MobiDB-lite"/>
    </source>
</evidence>
<accession>A0A9N9H3B2</accession>
<dbReference type="Proteomes" id="UP000789405">
    <property type="component" value="Unassembled WGS sequence"/>
</dbReference>
<evidence type="ECO:0000313" key="2">
    <source>
        <dbReference type="EMBL" id="CAG8655081.1"/>
    </source>
</evidence>
<keyword evidence="3" id="KW-1185">Reference proteome</keyword>
<protein>
    <submittedName>
        <fullName evidence="2">24113_t:CDS:1</fullName>
    </submittedName>
</protein>
<dbReference type="EMBL" id="CAJVPY010006031">
    <property type="protein sequence ID" value="CAG8655081.1"/>
    <property type="molecule type" value="Genomic_DNA"/>
</dbReference>
<reference evidence="2" key="1">
    <citation type="submission" date="2021-06" db="EMBL/GenBank/DDBJ databases">
        <authorList>
            <person name="Kallberg Y."/>
            <person name="Tangrot J."/>
            <person name="Rosling A."/>
        </authorList>
    </citation>
    <scope>NUCLEOTIDE SEQUENCE</scope>
    <source>
        <strain evidence="2">MA453B</strain>
    </source>
</reference>
<sequence>MDTNNNFEIDICVDSPFESPDILQDTYDDNMTTAIATTSNDMNIASNISDNPVNKKSRSQPSPLANDNVMVT</sequence>